<evidence type="ECO:0000313" key="3">
    <source>
        <dbReference type="Proteomes" id="UP001232156"/>
    </source>
</evidence>
<keyword evidence="3" id="KW-1185">Reference proteome</keyword>
<dbReference type="Gene3D" id="3.55.40.10">
    <property type="entry name" value="minor pseudopilin epsh domain"/>
    <property type="match status" value="1"/>
</dbReference>
<reference evidence="2 3" key="1">
    <citation type="submission" date="2023-08" db="EMBL/GenBank/DDBJ databases">
        <title>Alcaligenaceae gen. nov., a novel taxon isolated from the sludge of Yixing Pesticide Factory.</title>
        <authorList>
            <person name="Ruan L."/>
        </authorList>
    </citation>
    <scope>NUCLEOTIDE SEQUENCE [LARGE SCALE GENOMIC DNA]</scope>
    <source>
        <strain evidence="2 3">LG-2</strain>
    </source>
</reference>
<dbReference type="Proteomes" id="UP001232156">
    <property type="component" value="Unassembled WGS sequence"/>
</dbReference>
<accession>A0ABU1D7H2</accession>
<protein>
    <submittedName>
        <fullName evidence="2">Prepilin-type N-terminal cleavage/methylation domain-containing protein</fullName>
    </submittedName>
</protein>
<dbReference type="PROSITE" id="PS00409">
    <property type="entry name" value="PROKAR_NTER_METHYL"/>
    <property type="match status" value="1"/>
</dbReference>
<dbReference type="SUPFAM" id="SSF54523">
    <property type="entry name" value="Pili subunits"/>
    <property type="match status" value="1"/>
</dbReference>
<dbReference type="RefSeq" id="WP_347287163.1">
    <property type="nucleotide sequence ID" value="NZ_JAUZQE010000021.1"/>
</dbReference>
<proteinExistence type="predicted"/>
<feature type="transmembrane region" description="Helical" evidence="1">
    <location>
        <begin position="20"/>
        <end position="40"/>
    </location>
</feature>
<keyword evidence="1" id="KW-0812">Transmembrane</keyword>
<organism evidence="2 3">
    <name type="scientific">Yanghanlia caeni</name>
    <dbReference type="NCBI Taxonomy" id="3064283"/>
    <lineage>
        <taxon>Bacteria</taxon>
        <taxon>Pseudomonadati</taxon>
        <taxon>Pseudomonadota</taxon>
        <taxon>Betaproteobacteria</taxon>
        <taxon>Burkholderiales</taxon>
        <taxon>Alcaligenaceae</taxon>
        <taxon>Yanghanlia</taxon>
    </lineage>
</organism>
<keyword evidence="1" id="KW-0472">Membrane</keyword>
<dbReference type="EMBL" id="JAUZQE010000021">
    <property type="protein sequence ID" value="MDR4126291.1"/>
    <property type="molecule type" value="Genomic_DNA"/>
</dbReference>
<evidence type="ECO:0000313" key="2">
    <source>
        <dbReference type="EMBL" id="MDR4126291.1"/>
    </source>
</evidence>
<comment type="caution">
    <text evidence="2">The sequence shown here is derived from an EMBL/GenBank/DDBJ whole genome shotgun (WGS) entry which is preliminary data.</text>
</comment>
<dbReference type="Pfam" id="PF07963">
    <property type="entry name" value="N_methyl"/>
    <property type="match status" value="1"/>
</dbReference>
<sequence>MRISVPGIPDPHVQRGFSLLEVLVVLAIIGIVTGTIGLGVGAARDARSLHDDAARLAQLFTVAHAQARRSGQPVAWQYDTAGYRFVQTVNNRLPFAGAAPRTQRVHAFDTTATLRPRAWSAERAVRVSVSPPGPALFHDEWVSGPRHVELHDGLHTVRLERAGDGHYRVLQ</sequence>
<gene>
    <name evidence="2" type="ORF">Q8947_09890</name>
</gene>
<dbReference type="InterPro" id="IPR045584">
    <property type="entry name" value="Pilin-like"/>
</dbReference>
<dbReference type="NCBIfam" id="TIGR02532">
    <property type="entry name" value="IV_pilin_GFxxxE"/>
    <property type="match status" value="1"/>
</dbReference>
<name>A0ABU1D7H2_9BURK</name>
<dbReference type="InterPro" id="IPR012902">
    <property type="entry name" value="N_methyl_site"/>
</dbReference>
<evidence type="ECO:0000256" key="1">
    <source>
        <dbReference type="SAM" id="Phobius"/>
    </source>
</evidence>
<keyword evidence="1" id="KW-1133">Transmembrane helix</keyword>